<keyword evidence="4" id="KW-1133">Transmembrane helix</keyword>
<dbReference type="Gene3D" id="3.30.70.1990">
    <property type="match status" value="1"/>
</dbReference>
<keyword evidence="8" id="KW-1185">Reference proteome</keyword>
<dbReference type="Gene3D" id="1.10.405.20">
    <property type="match status" value="1"/>
</dbReference>
<reference evidence="7 8" key="1">
    <citation type="submission" date="2016-03" db="EMBL/GenBank/DDBJ databases">
        <title>Fine-scale spatial genetic structure of a fungal parasite of coffee scale insects.</title>
        <authorList>
            <person name="Jackson D."/>
            <person name="Zemenick K.A."/>
            <person name="Malloure B."/>
            <person name="Quandt C.A."/>
            <person name="James T.Y."/>
        </authorList>
    </citation>
    <scope>NUCLEOTIDE SEQUENCE [LARGE SCALE GENOMIC DNA]</scope>
    <source>
        <strain evidence="7 8">UM487</strain>
    </source>
</reference>
<feature type="domain" description="Amine oxidase" evidence="6">
    <location>
        <begin position="21"/>
        <end position="334"/>
    </location>
</feature>
<evidence type="ECO:0000256" key="1">
    <source>
        <dbReference type="ARBA" id="ARBA00004007"/>
    </source>
</evidence>
<dbReference type="NCBIfam" id="NF003465">
    <property type="entry name" value="PRK05089.1"/>
    <property type="match status" value="1"/>
</dbReference>
<dbReference type="PANTHER" id="PTHR42923:SF17">
    <property type="entry name" value="AMINE OXIDASE DOMAIN-CONTAINING PROTEIN"/>
    <property type="match status" value="1"/>
</dbReference>
<organism evidence="7 8">
    <name type="scientific">Cordyceps confragosa</name>
    <name type="common">Lecanicillium lecanii</name>
    <dbReference type="NCBI Taxonomy" id="2714763"/>
    <lineage>
        <taxon>Eukaryota</taxon>
        <taxon>Fungi</taxon>
        <taxon>Dikarya</taxon>
        <taxon>Ascomycota</taxon>
        <taxon>Pezizomycotina</taxon>
        <taxon>Sordariomycetes</taxon>
        <taxon>Hypocreomycetidae</taxon>
        <taxon>Hypocreales</taxon>
        <taxon>Cordycipitaceae</taxon>
        <taxon>Akanthomyces</taxon>
    </lineage>
</organism>
<comment type="function">
    <text evidence="1">Exerts its effect at some terminal stage of cytochrome c oxidase synthesis, probably by being involved in the insertion of the copper B into subunit I.</text>
</comment>
<evidence type="ECO:0000256" key="3">
    <source>
        <dbReference type="ARBA" id="ARBA00022692"/>
    </source>
</evidence>
<sequence>METPVNRFNRKKVAIVGSGCSGIAALWALNRTYHDVHLYEAADRLGGHTNTVQWSAGKFKTAVDTGFIVLNTATYPNFINFLSKVGVKTEPTDMTFGVTRDQGAFEWAGTSLNAVFTQRRRIFSPRMWRMIFDIVRFNQFALDLLIHDDKDSSDRRGNFSTKRVDQNETIGTYLAREGYSDAFRDDYLLPMAAAVWSTSPDKCSLDFPAIALVRFMWNHHLLTTVAERPQWLTIKEGAQAYIQAVMKGFPPNHLHLSTAVRQIANSADGRVLLSLEDGNTEVFDHVILATHGDEALALLGPSATEKERAVLSCFQTSQNEAVLHSDTNFMPRNTRAWAAWNYLTMSSPSTGKANIDKVSLTYNMNILQHIPKDPFGDVLVTLNPLQRPRQATVQGRFFYSHPLYTPGAFRAQKELAHIQNKRGISYAGAWTNYGFHEDGFSSGLAVAQKHLGAKLPFEFKDSTYSRGRKPQLGLADYVLRFFILLIQLFIISNAPALAVHLWPHSATQRQLSAVVMNTPRQFAQSAVQAGSSSWACLFCRHARQQTRRLDTSVFRRKLSGAAARRAQPQERPNNPNALTMKKVHEHYKRKNRTVIAILGTVALSYGSVPMYKMVPEVPPSPRICQQTGWGGQPIRVHGGPGGEQQDISSRVVPVTTAKRIRVTFNASVSDVLPWKFTPQQREVRVLPGETALAFYTATNRGDKDIIGVATYSVTPAQCAPYFSKIQCFCFEEQRLNAGETVDMPVFFYLDPDLLNDLNMKGVETVTLNYTFFKARYDDNGRFTPPASL</sequence>
<dbReference type="HAMAP" id="MF_00155">
    <property type="entry name" value="CtaG"/>
    <property type="match status" value="1"/>
</dbReference>
<dbReference type="InterPro" id="IPR036188">
    <property type="entry name" value="FAD/NAD-bd_sf"/>
</dbReference>
<dbReference type="GO" id="GO:0005507">
    <property type="term" value="F:copper ion binding"/>
    <property type="evidence" value="ECO:0007669"/>
    <property type="project" value="InterPro"/>
</dbReference>
<dbReference type="AlphaFoldDB" id="A0A179ICG3"/>
<proteinExistence type="inferred from homology"/>
<dbReference type="GO" id="GO:0005759">
    <property type="term" value="C:mitochondrial matrix"/>
    <property type="evidence" value="ECO:0007669"/>
    <property type="project" value="UniProtKB-ARBA"/>
</dbReference>
<dbReference type="InterPro" id="IPR050464">
    <property type="entry name" value="Zeta_carotene_desat/Oxidored"/>
</dbReference>
<dbReference type="EMBL" id="LUKN01002141">
    <property type="protein sequence ID" value="OAQ99591.1"/>
    <property type="molecule type" value="Genomic_DNA"/>
</dbReference>
<dbReference type="InterPro" id="IPR007533">
    <property type="entry name" value="Cyt_c_oxidase_assmbl_CtaG"/>
</dbReference>
<dbReference type="InterPro" id="IPR023471">
    <property type="entry name" value="CtaG/Cox11_dom_sf"/>
</dbReference>
<dbReference type="Proteomes" id="UP000243081">
    <property type="component" value="Unassembled WGS sequence"/>
</dbReference>
<evidence type="ECO:0000256" key="5">
    <source>
        <dbReference type="ARBA" id="ARBA00023136"/>
    </source>
</evidence>
<dbReference type="Gene3D" id="2.60.370.10">
    <property type="entry name" value="Ctag/Cox11"/>
    <property type="match status" value="1"/>
</dbReference>
<dbReference type="OMA" id="QAYRIVA"/>
<evidence type="ECO:0000259" key="6">
    <source>
        <dbReference type="Pfam" id="PF01593"/>
    </source>
</evidence>
<evidence type="ECO:0000256" key="2">
    <source>
        <dbReference type="ARBA" id="ARBA00004243"/>
    </source>
</evidence>
<evidence type="ECO:0000256" key="4">
    <source>
        <dbReference type="ARBA" id="ARBA00022989"/>
    </source>
</evidence>
<protein>
    <recommendedName>
        <fullName evidence="6">Amine oxidase domain-containing protein</fullName>
    </recommendedName>
</protein>
<gene>
    <name evidence="7" type="ORF">LLEC1_03476</name>
</gene>
<name>A0A179ICG3_CORDF</name>
<dbReference type="SUPFAM" id="SSF110111">
    <property type="entry name" value="Ctag/Cox11"/>
    <property type="match status" value="1"/>
</dbReference>
<dbReference type="Pfam" id="PF01593">
    <property type="entry name" value="Amino_oxidase"/>
    <property type="match status" value="1"/>
</dbReference>
<dbReference type="FunFam" id="2.60.370.10:FF:000001">
    <property type="entry name" value="COX11 cytochrome c oxidase assembly homolog"/>
    <property type="match status" value="1"/>
</dbReference>
<dbReference type="OrthoDB" id="5977668at2759"/>
<dbReference type="PANTHER" id="PTHR42923">
    <property type="entry name" value="PROTOPORPHYRINOGEN OXIDASE"/>
    <property type="match status" value="1"/>
</dbReference>
<dbReference type="Pfam" id="PF04442">
    <property type="entry name" value="CtaG_Cox11"/>
    <property type="match status" value="1"/>
</dbReference>
<evidence type="ECO:0000313" key="8">
    <source>
        <dbReference type="Proteomes" id="UP000243081"/>
    </source>
</evidence>
<dbReference type="GO" id="GO:0005743">
    <property type="term" value="C:mitochondrial inner membrane"/>
    <property type="evidence" value="ECO:0007669"/>
    <property type="project" value="UniProtKB-SubCell"/>
</dbReference>
<accession>A0A179ICG3</accession>
<dbReference type="Gene3D" id="3.50.50.60">
    <property type="entry name" value="FAD/NAD(P)-binding domain"/>
    <property type="match status" value="1"/>
</dbReference>
<evidence type="ECO:0000313" key="7">
    <source>
        <dbReference type="EMBL" id="OAQ99591.1"/>
    </source>
</evidence>
<dbReference type="InterPro" id="IPR002937">
    <property type="entry name" value="Amino_oxidase"/>
</dbReference>
<comment type="caution">
    <text evidence="7">The sequence shown here is derived from an EMBL/GenBank/DDBJ whole genome shotgun (WGS) entry which is preliminary data.</text>
</comment>
<dbReference type="FunFam" id="1.10.405.20:FF:000001">
    <property type="entry name" value="Amine oxidase"/>
    <property type="match status" value="1"/>
</dbReference>
<comment type="subcellular location">
    <subcellularLocation>
        <location evidence="2">Mitochondrion inner membrane</location>
        <topology evidence="2">Single-pass membrane protein</topology>
        <orientation evidence="2">Intermembrane side</orientation>
    </subcellularLocation>
</comment>
<keyword evidence="3" id="KW-0812">Transmembrane</keyword>
<keyword evidence="5" id="KW-0472">Membrane</keyword>
<dbReference type="SUPFAM" id="SSF51905">
    <property type="entry name" value="FAD/NAD(P)-binding domain"/>
    <property type="match status" value="1"/>
</dbReference>
<dbReference type="GO" id="GO:0016491">
    <property type="term" value="F:oxidoreductase activity"/>
    <property type="evidence" value="ECO:0007669"/>
    <property type="project" value="InterPro"/>
</dbReference>